<protein>
    <submittedName>
        <fullName evidence="1">Uncharacterized protein</fullName>
    </submittedName>
</protein>
<reference evidence="1" key="1">
    <citation type="journal article" date="2018" name="Genome Biol.">
        <title>SKESA: strategic k-mer extension for scrupulous assemblies.</title>
        <authorList>
            <person name="Souvorov A."/>
            <person name="Agarwala R."/>
            <person name="Lipman D.J."/>
        </authorList>
    </citation>
    <scope>NUCLEOTIDE SEQUENCE</scope>
    <source>
        <strain evidence="1">D3612</strain>
    </source>
</reference>
<organism evidence="1 2">
    <name type="scientific">Legionella pneumophila</name>
    <dbReference type="NCBI Taxonomy" id="446"/>
    <lineage>
        <taxon>Bacteria</taxon>
        <taxon>Pseudomonadati</taxon>
        <taxon>Pseudomonadota</taxon>
        <taxon>Gammaproteobacteria</taxon>
        <taxon>Legionellales</taxon>
        <taxon>Legionellaceae</taxon>
        <taxon>Legionella</taxon>
    </lineage>
</organism>
<sequence>MVSTLKSALVETVGHELNLMIQNLQNLKLIPLGAEPVCFNGWVLVI</sequence>
<proteinExistence type="predicted"/>
<accession>A0AAN5KSD4</accession>
<name>A0AAN5KSD4_LEGPN</name>
<comment type="caution">
    <text evidence="1">The sequence shown here is derived from an EMBL/GenBank/DDBJ whole genome shotgun (WGS) entry which is preliminary data.</text>
</comment>
<dbReference type="Proteomes" id="UP000861567">
    <property type="component" value="Unassembled WGS sequence"/>
</dbReference>
<dbReference type="AlphaFoldDB" id="A0AAN5KSD4"/>
<reference evidence="1" key="2">
    <citation type="submission" date="2020-11" db="EMBL/GenBank/DDBJ databases">
        <authorList>
            <consortium name="NCBI Pathogen Detection Project"/>
        </authorList>
    </citation>
    <scope>NUCLEOTIDE SEQUENCE</scope>
    <source>
        <strain evidence="1">D3612</strain>
    </source>
</reference>
<evidence type="ECO:0000313" key="1">
    <source>
        <dbReference type="EMBL" id="HAT1597029.1"/>
    </source>
</evidence>
<gene>
    <name evidence="1" type="ORF">I8Y58_002266</name>
</gene>
<dbReference type="EMBL" id="DACSEI010000025">
    <property type="protein sequence ID" value="HAT1597029.1"/>
    <property type="molecule type" value="Genomic_DNA"/>
</dbReference>
<evidence type="ECO:0000313" key="2">
    <source>
        <dbReference type="Proteomes" id="UP000861567"/>
    </source>
</evidence>